<dbReference type="EMBL" id="ML737156">
    <property type="protein sequence ID" value="KAE8339508.1"/>
    <property type="molecule type" value="Genomic_DNA"/>
</dbReference>
<protein>
    <submittedName>
        <fullName evidence="2">Uncharacterized protein</fullName>
    </submittedName>
</protein>
<sequence length="91" mass="10089">MPGGSGGKPIPAGGVAGTCEIRIAWGCLWWVVHGFSYLFTWQRGRKWTALVDGYSGAGNGCLWVWFSVVSMWFLPFLSRSLSNRILYVLSD</sequence>
<keyword evidence="1" id="KW-0812">Transmembrane</keyword>
<dbReference type="OrthoDB" id="5352132at2759"/>
<proteinExistence type="predicted"/>
<evidence type="ECO:0000313" key="2">
    <source>
        <dbReference type="EMBL" id="KAE8339508.1"/>
    </source>
</evidence>
<accession>A0A5N6Y2U3</accession>
<feature type="transmembrane region" description="Helical" evidence="1">
    <location>
        <begin position="53"/>
        <end position="74"/>
    </location>
</feature>
<keyword evidence="1" id="KW-1133">Transmembrane helix</keyword>
<gene>
    <name evidence="2" type="ORF">BDV24DRAFT_74279</name>
</gene>
<name>A0A5N6Y2U3_9EURO</name>
<keyword evidence="1" id="KW-0472">Membrane</keyword>
<evidence type="ECO:0000256" key="1">
    <source>
        <dbReference type="SAM" id="Phobius"/>
    </source>
</evidence>
<dbReference type="AlphaFoldDB" id="A0A5N6Y2U3"/>
<dbReference type="Proteomes" id="UP000325558">
    <property type="component" value="Unassembled WGS sequence"/>
</dbReference>
<reference evidence="2" key="1">
    <citation type="submission" date="2019-04" db="EMBL/GenBank/DDBJ databases">
        <title>Friends and foes A comparative genomics study of 23 Aspergillus species from section Flavi.</title>
        <authorList>
            <consortium name="DOE Joint Genome Institute"/>
            <person name="Kjaerbolling I."/>
            <person name="Vesth T."/>
            <person name="Frisvad J.C."/>
            <person name="Nybo J.L."/>
            <person name="Theobald S."/>
            <person name="Kildgaard S."/>
            <person name="Isbrandt T."/>
            <person name="Kuo A."/>
            <person name="Sato A."/>
            <person name="Lyhne E.K."/>
            <person name="Kogle M.E."/>
            <person name="Wiebenga A."/>
            <person name="Kun R.S."/>
            <person name="Lubbers R.J."/>
            <person name="Makela M.R."/>
            <person name="Barry K."/>
            <person name="Chovatia M."/>
            <person name="Clum A."/>
            <person name="Daum C."/>
            <person name="Haridas S."/>
            <person name="He G."/>
            <person name="LaButti K."/>
            <person name="Lipzen A."/>
            <person name="Mondo S."/>
            <person name="Riley R."/>
            <person name="Salamov A."/>
            <person name="Simmons B.A."/>
            <person name="Magnuson J.K."/>
            <person name="Henrissat B."/>
            <person name="Mortensen U.H."/>
            <person name="Larsen T.O."/>
            <person name="Devries R.P."/>
            <person name="Grigoriev I.V."/>
            <person name="Machida M."/>
            <person name="Baker S.E."/>
            <person name="Andersen M.R."/>
        </authorList>
    </citation>
    <scope>NUCLEOTIDE SEQUENCE</scope>
    <source>
        <strain evidence="2">CBS 117612</strain>
    </source>
</reference>
<organism evidence="2">
    <name type="scientific">Aspergillus arachidicola</name>
    <dbReference type="NCBI Taxonomy" id="656916"/>
    <lineage>
        <taxon>Eukaryota</taxon>
        <taxon>Fungi</taxon>
        <taxon>Dikarya</taxon>
        <taxon>Ascomycota</taxon>
        <taxon>Pezizomycotina</taxon>
        <taxon>Eurotiomycetes</taxon>
        <taxon>Eurotiomycetidae</taxon>
        <taxon>Eurotiales</taxon>
        <taxon>Aspergillaceae</taxon>
        <taxon>Aspergillus</taxon>
        <taxon>Aspergillus subgen. Circumdati</taxon>
    </lineage>
</organism>